<dbReference type="AlphaFoldDB" id="A0A6A7WAG0"/>
<dbReference type="Gene3D" id="2.60.120.560">
    <property type="entry name" value="Exo-inulinase, domain 1"/>
    <property type="match status" value="1"/>
</dbReference>
<dbReference type="SUPFAM" id="SSF49899">
    <property type="entry name" value="Concanavalin A-like lectins/glucanases"/>
    <property type="match status" value="1"/>
</dbReference>
<evidence type="ECO:0000259" key="8">
    <source>
        <dbReference type="Pfam" id="PF16352"/>
    </source>
</evidence>
<feature type="signal peptide" evidence="5">
    <location>
        <begin position="1"/>
        <end position="22"/>
    </location>
</feature>
<protein>
    <submittedName>
        <fullName evidence="9">DUF4980 domain-containing protein</fullName>
    </submittedName>
</protein>
<dbReference type="GO" id="GO:0005987">
    <property type="term" value="P:sucrose catabolic process"/>
    <property type="evidence" value="ECO:0007669"/>
    <property type="project" value="TreeGrafter"/>
</dbReference>
<dbReference type="PANTHER" id="PTHR42800">
    <property type="entry name" value="EXOINULINASE INUD (AFU_ORTHOLOGUE AFUA_5G00480)"/>
    <property type="match status" value="1"/>
</dbReference>
<dbReference type="GO" id="GO:0005737">
    <property type="term" value="C:cytoplasm"/>
    <property type="evidence" value="ECO:0007669"/>
    <property type="project" value="TreeGrafter"/>
</dbReference>
<reference evidence="9 10" key="1">
    <citation type="submission" date="2019-09" db="EMBL/GenBank/DDBJ databases">
        <title>Distinct polysaccharide growth profiles of human intestinal Prevotella copri isolates.</title>
        <authorList>
            <person name="Fehlner-Peach H."/>
            <person name="Magnabosco C."/>
            <person name="Raghavan V."/>
            <person name="Scher J.U."/>
            <person name="Tett A."/>
            <person name="Cox L.M."/>
            <person name="Gottsegen C."/>
            <person name="Watters A."/>
            <person name="Wiltshire- Gordon J.D."/>
            <person name="Segata N."/>
            <person name="Bonneau R."/>
            <person name="Littman D.R."/>
        </authorList>
    </citation>
    <scope>NUCLEOTIDE SEQUENCE [LARGE SCALE GENOMIC DNA]</scope>
    <source>
        <strain evidence="10">iAQ1173</strain>
    </source>
</reference>
<keyword evidence="10" id="KW-1185">Reference proteome</keyword>
<organism evidence="9 10">
    <name type="scientific">Segatella copri</name>
    <dbReference type="NCBI Taxonomy" id="165179"/>
    <lineage>
        <taxon>Bacteria</taxon>
        <taxon>Pseudomonadati</taxon>
        <taxon>Bacteroidota</taxon>
        <taxon>Bacteroidia</taxon>
        <taxon>Bacteroidales</taxon>
        <taxon>Prevotellaceae</taxon>
        <taxon>Segatella</taxon>
    </lineage>
</organism>
<dbReference type="SMART" id="SM00640">
    <property type="entry name" value="Glyco_32"/>
    <property type="match status" value="1"/>
</dbReference>
<dbReference type="Pfam" id="PF16352">
    <property type="entry name" value="DUF4980"/>
    <property type="match status" value="1"/>
</dbReference>
<evidence type="ECO:0000313" key="10">
    <source>
        <dbReference type="Proteomes" id="UP000384372"/>
    </source>
</evidence>
<dbReference type="InterPro" id="IPR018053">
    <property type="entry name" value="Glyco_hydro_32_AS"/>
</dbReference>
<dbReference type="Gene3D" id="2.115.10.20">
    <property type="entry name" value="Glycosyl hydrolase domain, family 43"/>
    <property type="match status" value="1"/>
</dbReference>
<dbReference type="CDD" id="cd18622">
    <property type="entry name" value="GH32_Inu-like"/>
    <property type="match status" value="1"/>
</dbReference>
<dbReference type="InterPro" id="IPR032313">
    <property type="entry name" value="DUF4980"/>
</dbReference>
<keyword evidence="2 4" id="KW-0378">Hydrolase</keyword>
<feature type="domain" description="Glycosyl hydrolase family 32 C-terminal" evidence="7">
    <location>
        <begin position="455"/>
        <end position="560"/>
    </location>
</feature>
<gene>
    <name evidence="9" type="ORF">F7D20_05400</name>
</gene>
<feature type="domain" description="Glycosyl hydrolase family 32 N-terminal" evidence="6">
    <location>
        <begin position="139"/>
        <end position="430"/>
    </location>
</feature>
<keyword evidence="5" id="KW-0732">Signal</keyword>
<dbReference type="PROSITE" id="PS00609">
    <property type="entry name" value="GLYCOSYL_HYDROL_F32"/>
    <property type="match status" value="1"/>
</dbReference>
<proteinExistence type="inferred from homology"/>
<evidence type="ECO:0000256" key="3">
    <source>
        <dbReference type="ARBA" id="ARBA00023295"/>
    </source>
</evidence>
<evidence type="ECO:0000259" key="7">
    <source>
        <dbReference type="Pfam" id="PF08244"/>
    </source>
</evidence>
<keyword evidence="3 4" id="KW-0326">Glycosidase</keyword>
<evidence type="ECO:0000256" key="5">
    <source>
        <dbReference type="SAM" id="SignalP"/>
    </source>
</evidence>
<dbReference type="SUPFAM" id="SSF75005">
    <property type="entry name" value="Arabinanase/levansucrase/invertase"/>
    <property type="match status" value="1"/>
</dbReference>
<feature type="domain" description="DUF4980" evidence="8">
    <location>
        <begin position="29"/>
        <end position="138"/>
    </location>
</feature>
<dbReference type="PANTHER" id="PTHR42800:SF1">
    <property type="entry name" value="EXOINULINASE INUD (AFU_ORTHOLOGUE AFUA_5G00480)"/>
    <property type="match status" value="1"/>
</dbReference>
<dbReference type="InterPro" id="IPR023296">
    <property type="entry name" value="Glyco_hydro_beta-prop_sf"/>
</dbReference>
<evidence type="ECO:0000256" key="1">
    <source>
        <dbReference type="ARBA" id="ARBA00009902"/>
    </source>
</evidence>
<name>A0A6A7WAG0_9BACT</name>
<evidence type="ECO:0000259" key="6">
    <source>
        <dbReference type="Pfam" id="PF00251"/>
    </source>
</evidence>
<dbReference type="InterPro" id="IPR013148">
    <property type="entry name" value="Glyco_hydro_32_N"/>
</dbReference>
<evidence type="ECO:0000256" key="2">
    <source>
        <dbReference type="ARBA" id="ARBA00022801"/>
    </source>
</evidence>
<accession>A0A6A7WAG0</accession>
<dbReference type="InterPro" id="IPR013189">
    <property type="entry name" value="Glyco_hydro_32_C"/>
</dbReference>
<dbReference type="GO" id="GO:0004575">
    <property type="term" value="F:sucrose alpha-glucosidase activity"/>
    <property type="evidence" value="ECO:0007669"/>
    <property type="project" value="TreeGrafter"/>
</dbReference>
<sequence length="575" mass="64943">MRTIRKTVLSMMLLLAGMTASAQETQFLSNNHCLYRIHQSEKYLLIPVQESAELSHVKVIANNQQLKTFNVRLANTHVDYYVPLDLEAYKSQKGLMLDIHVDGQARNDGGIANFGCWKGMKFSDSFDMKNREQYRPLYHHTPAYGWMNDPNGMFYKDGVWHLYFQHNPYGSQWENMTWGHSTSTDLVNWKFEGEAIEPDVIGTIFSGSAVVDKKNTAGFGEGAVVALYTSAGENQTQSMAYSTDNGKTFTKYEGNPIITSNVPDFRDPHMFWNEDIKKWNMILAAGQQMNIYSSDNLKDWTYESSFGAEYGNHGGVWECPDLMKLKVRGTDKEKWMLLCNINPGGPFGGSATQYFIGEFDGHKFTCESKPEVTKWMDYGKDHYATVTFDNAPDGRRVAIAWMSNWQYANQVPTLQYRSANSIARDLGLFEYKGETYCSVTPSPEMTAARSKKTSKALSEACEAVVNVKGNATITLSNDKGEKVVMTYNAKAETFEMDRTKSGKTDFSNEFAAVTKAPTYGKISQFRIFIDKSSIEVLDAEGKMAMTNLVFPSKPYNKIVVKGKRKGKYQVYKLGK</sequence>
<dbReference type="EMBL" id="VZAD01000042">
    <property type="protein sequence ID" value="MQP11412.1"/>
    <property type="molecule type" value="Genomic_DNA"/>
</dbReference>
<dbReference type="InterPro" id="IPR001362">
    <property type="entry name" value="Glyco_hydro_32"/>
</dbReference>
<dbReference type="Pfam" id="PF08244">
    <property type="entry name" value="Glyco_hydro_32C"/>
    <property type="match status" value="1"/>
</dbReference>
<dbReference type="Proteomes" id="UP000384372">
    <property type="component" value="Unassembled WGS sequence"/>
</dbReference>
<dbReference type="OrthoDB" id="9759709at2"/>
<comment type="caution">
    <text evidence="9">The sequence shown here is derived from an EMBL/GenBank/DDBJ whole genome shotgun (WGS) entry which is preliminary data.</text>
</comment>
<evidence type="ECO:0000256" key="4">
    <source>
        <dbReference type="RuleBase" id="RU362110"/>
    </source>
</evidence>
<dbReference type="InterPro" id="IPR013320">
    <property type="entry name" value="ConA-like_dom_sf"/>
</dbReference>
<dbReference type="Pfam" id="PF00251">
    <property type="entry name" value="Glyco_hydro_32N"/>
    <property type="match status" value="1"/>
</dbReference>
<feature type="chain" id="PRO_5025562530" evidence="5">
    <location>
        <begin position="23"/>
        <end position="575"/>
    </location>
</feature>
<comment type="similarity">
    <text evidence="1 4">Belongs to the glycosyl hydrolase 32 family.</text>
</comment>
<evidence type="ECO:0000313" key="9">
    <source>
        <dbReference type="EMBL" id="MQP11412.1"/>
    </source>
</evidence>